<keyword evidence="1" id="KW-1015">Disulfide bond</keyword>
<dbReference type="AlphaFoldDB" id="U5ET44"/>
<dbReference type="CDD" id="cd00087">
    <property type="entry name" value="FReD"/>
    <property type="match status" value="1"/>
</dbReference>
<dbReference type="InterPro" id="IPR014716">
    <property type="entry name" value="Fibrinogen_a/b/g_C_1"/>
</dbReference>
<reference evidence="4" key="1">
    <citation type="journal article" date="2014" name="Insect Biochem. Mol. Biol.">
        <title>An insight into the sialome of the frog biting fly, Corethrella appendiculata.</title>
        <authorList>
            <person name="Ribeiro J.M.C."/>
            <person name="Chagas A.C."/>
            <person name="Pham V.M."/>
            <person name="Lounibos L.P."/>
            <person name="Calvo E."/>
        </authorList>
    </citation>
    <scope>NUCLEOTIDE SEQUENCE</scope>
    <source>
        <tissue evidence="4">Salivary glands</tissue>
    </source>
</reference>
<accession>U5ET44</accession>
<dbReference type="SUPFAM" id="SSF56496">
    <property type="entry name" value="Fibrinogen C-terminal domain-like"/>
    <property type="match status" value="1"/>
</dbReference>
<dbReference type="PANTHER" id="PTHR19143">
    <property type="entry name" value="FIBRINOGEN/TENASCIN/ANGIOPOEITIN"/>
    <property type="match status" value="1"/>
</dbReference>
<dbReference type="SMART" id="SM00186">
    <property type="entry name" value="FBG"/>
    <property type="match status" value="1"/>
</dbReference>
<dbReference type="Gene3D" id="3.90.215.10">
    <property type="entry name" value="Gamma Fibrinogen, chain A, domain 1"/>
    <property type="match status" value="1"/>
</dbReference>
<dbReference type="PROSITE" id="PS51406">
    <property type="entry name" value="FIBRINOGEN_C_2"/>
    <property type="match status" value="1"/>
</dbReference>
<keyword evidence="2" id="KW-0732">Signal</keyword>
<dbReference type="PANTHER" id="PTHR19143:SF459">
    <property type="entry name" value="FIBRINOGEN C-TERMINAL DOMAIN-CONTAINING PROTEIN"/>
    <property type="match status" value="1"/>
</dbReference>
<feature type="chain" id="PRO_5004659707" evidence="2">
    <location>
        <begin position="21"/>
        <end position="548"/>
    </location>
</feature>
<sequence length="548" mass="64413">MKRIITVFLILLCSRKSSQLQQPADLTLAHQINELRTQMEQFNVDYITNMQEHLFNLMSTVVNIDSSVKNLQEKTKSWDKLHDNIGAWNKHIKSIDEKVKNTYQPQTTSLDTRMENLEFTVKHIFDKVDLINEKLHDFTKIVYRDRRNENEILNKLTLIHAHLMNQHHDGAKSLIAKRDFEMDVDVVENIPTKKLKEIIATRKQERSVENLMSLFQPIEDRTKKIYDLEVNQFEQLQHCCLSTGHELTKFANRAENFFQQIEELLLNNNCTITSSVRNSTQSENEIGSGENSNGNFDIEKTIVKELENPKIGCHKIRNRKSGIYSFNRTIDSLGINGNFLTKRYCLFATDGPAWTLIQKRDTYDLQENFNRSWNDYKFGFGKLNHEFWIGNYHIHRLTLEDNMELRIELENFGGQKTWAEYKTFRIDSEKFNYNLNIGDYSGNASDSMRYHNNLDFSTFDRRHDKSGTNYSCALSYGSGWWFDNCCESNLNGIYFNNPKGHKYRGILWESWLGDYSLKSSKMMIRPKDAWYENYEEFLEATVSIPDDP</sequence>
<feature type="domain" description="Fibrinogen C-terminal" evidence="3">
    <location>
        <begin position="304"/>
        <end position="528"/>
    </location>
</feature>
<name>U5ET44_9DIPT</name>
<dbReference type="InterPro" id="IPR002181">
    <property type="entry name" value="Fibrinogen_a/b/g_C_dom"/>
</dbReference>
<evidence type="ECO:0000256" key="2">
    <source>
        <dbReference type="SAM" id="SignalP"/>
    </source>
</evidence>
<dbReference type="GO" id="GO:0005615">
    <property type="term" value="C:extracellular space"/>
    <property type="evidence" value="ECO:0007669"/>
    <property type="project" value="TreeGrafter"/>
</dbReference>
<protein>
    <submittedName>
        <fullName evidence="4">Putative ficolin</fullName>
    </submittedName>
</protein>
<dbReference type="InterPro" id="IPR036056">
    <property type="entry name" value="Fibrinogen-like_C"/>
</dbReference>
<organism evidence="4">
    <name type="scientific">Corethrella appendiculata</name>
    <dbReference type="NCBI Taxonomy" id="1370023"/>
    <lineage>
        <taxon>Eukaryota</taxon>
        <taxon>Metazoa</taxon>
        <taxon>Ecdysozoa</taxon>
        <taxon>Arthropoda</taxon>
        <taxon>Hexapoda</taxon>
        <taxon>Insecta</taxon>
        <taxon>Pterygota</taxon>
        <taxon>Neoptera</taxon>
        <taxon>Endopterygota</taxon>
        <taxon>Diptera</taxon>
        <taxon>Nematocera</taxon>
        <taxon>Culicoidea</taxon>
        <taxon>Chaoboridae</taxon>
        <taxon>Corethrella</taxon>
    </lineage>
</organism>
<dbReference type="Pfam" id="PF00147">
    <property type="entry name" value="Fibrinogen_C"/>
    <property type="match status" value="1"/>
</dbReference>
<dbReference type="InterPro" id="IPR050373">
    <property type="entry name" value="Fibrinogen_C-term_domain"/>
</dbReference>
<evidence type="ECO:0000259" key="3">
    <source>
        <dbReference type="PROSITE" id="PS51406"/>
    </source>
</evidence>
<evidence type="ECO:0000313" key="4">
    <source>
        <dbReference type="EMBL" id="JAB56926.1"/>
    </source>
</evidence>
<feature type="signal peptide" evidence="2">
    <location>
        <begin position="1"/>
        <end position="20"/>
    </location>
</feature>
<proteinExistence type="evidence at transcript level"/>
<dbReference type="EMBL" id="GANO01002945">
    <property type="protein sequence ID" value="JAB56926.1"/>
    <property type="molecule type" value="mRNA"/>
</dbReference>
<evidence type="ECO:0000256" key="1">
    <source>
        <dbReference type="ARBA" id="ARBA00023157"/>
    </source>
</evidence>
<dbReference type="InterPro" id="IPR020837">
    <property type="entry name" value="Fibrinogen_CS"/>
</dbReference>
<dbReference type="PROSITE" id="PS00514">
    <property type="entry name" value="FIBRINOGEN_C_1"/>
    <property type="match status" value="1"/>
</dbReference>